<protein>
    <submittedName>
        <fullName evidence="2">Uncharacterized protein</fullName>
    </submittedName>
</protein>
<dbReference type="EMBL" id="KZ508555">
    <property type="protein sequence ID" value="PKU35071.1"/>
    <property type="molecule type" value="Genomic_DNA"/>
</dbReference>
<sequence length="97" mass="11135">MVCAVALAPQEDTGEAALRVGSSTGISQMSPATVLGPAEINELLYMTLQLGKEKKRKEKKRKEKKRKEKKRKEKKRKTRRKINLKQSFAMENVYTNR</sequence>
<evidence type="ECO:0000313" key="2">
    <source>
        <dbReference type="EMBL" id="PKU35071.1"/>
    </source>
</evidence>
<organism evidence="2 3">
    <name type="scientific">Limosa lapponica baueri</name>
    <dbReference type="NCBI Taxonomy" id="1758121"/>
    <lineage>
        <taxon>Eukaryota</taxon>
        <taxon>Metazoa</taxon>
        <taxon>Chordata</taxon>
        <taxon>Craniata</taxon>
        <taxon>Vertebrata</taxon>
        <taxon>Euteleostomi</taxon>
        <taxon>Archelosauria</taxon>
        <taxon>Archosauria</taxon>
        <taxon>Dinosauria</taxon>
        <taxon>Saurischia</taxon>
        <taxon>Theropoda</taxon>
        <taxon>Coelurosauria</taxon>
        <taxon>Aves</taxon>
        <taxon>Neognathae</taxon>
        <taxon>Neoaves</taxon>
        <taxon>Charadriiformes</taxon>
        <taxon>Scolopacidae</taxon>
        <taxon>Limosa</taxon>
    </lineage>
</organism>
<name>A0A2I0TMN2_LIMLA</name>
<gene>
    <name evidence="2" type="ORF">llap_14624</name>
</gene>
<proteinExistence type="predicted"/>
<reference evidence="3" key="1">
    <citation type="submission" date="2017-11" db="EMBL/GenBank/DDBJ databases">
        <authorList>
            <person name="Lima N.C."/>
            <person name="Parody-Merino A.M."/>
            <person name="Battley P.F."/>
            <person name="Fidler A.E."/>
            <person name="Prosdocimi F."/>
        </authorList>
    </citation>
    <scope>NUCLEOTIDE SEQUENCE [LARGE SCALE GENOMIC DNA]</scope>
</reference>
<evidence type="ECO:0000313" key="3">
    <source>
        <dbReference type="Proteomes" id="UP000233556"/>
    </source>
</evidence>
<dbReference type="Proteomes" id="UP000233556">
    <property type="component" value="Unassembled WGS sequence"/>
</dbReference>
<evidence type="ECO:0000256" key="1">
    <source>
        <dbReference type="SAM" id="MobiDB-lite"/>
    </source>
</evidence>
<reference evidence="3" key="2">
    <citation type="submission" date="2017-12" db="EMBL/GenBank/DDBJ databases">
        <title>Genome sequence of the Bar-tailed Godwit (Limosa lapponica baueri).</title>
        <authorList>
            <person name="Lima N.C.B."/>
            <person name="Parody-Merino A.M."/>
            <person name="Battley P.F."/>
            <person name="Fidler A.E."/>
            <person name="Prosdocimi F."/>
        </authorList>
    </citation>
    <scope>NUCLEOTIDE SEQUENCE [LARGE SCALE GENOMIC DNA]</scope>
</reference>
<keyword evidence="3" id="KW-1185">Reference proteome</keyword>
<feature type="compositionally biased region" description="Basic residues" evidence="1">
    <location>
        <begin position="53"/>
        <end position="83"/>
    </location>
</feature>
<accession>A0A2I0TMN2</accession>
<feature type="region of interest" description="Disordered" evidence="1">
    <location>
        <begin position="51"/>
        <end position="97"/>
    </location>
</feature>
<dbReference type="AlphaFoldDB" id="A0A2I0TMN2"/>